<keyword evidence="1" id="KW-1133">Transmembrane helix</keyword>
<dbReference type="WBParaSite" id="PgB11_g070_t12">
    <property type="protein sequence ID" value="PgB11_g070_t12"/>
    <property type="gene ID" value="PgB11_g070"/>
</dbReference>
<keyword evidence="1" id="KW-0812">Transmembrane</keyword>
<protein>
    <submittedName>
        <fullName evidence="4 5">Activin types I and II receptor domain-containing protein</fullName>
    </submittedName>
</protein>
<feature type="chain" id="PRO_5041150370" evidence="2">
    <location>
        <begin position="19"/>
        <end position="156"/>
    </location>
</feature>
<keyword evidence="1" id="KW-0472">Membrane</keyword>
<evidence type="ECO:0000313" key="5">
    <source>
        <dbReference type="WBParaSite" id="PgB11_g070_t12"/>
    </source>
</evidence>
<dbReference type="Gene3D" id="2.10.60.10">
    <property type="entry name" value="CD59"/>
    <property type="match status" value="1"/>
</dbReference>
<sequence length="156" mass="17653">MLTARLLIHSLLVHFARSTVKCFCDKRNCEDSLICTGERCLIGFRSDGEQAQLDQLCTTREANNLQKCEQNWNGWQEVCACDDDFCNTFAFLRGSIEQQNTLNDDTRVPILHEEPSGPSARRYHGNNLIILLVIIPLSVGALAVCLIFVNYHCKMC</sequence>
<reference evidence="4 5" key="1">
    <citation type="submission" date="2022-11" db="UniProtKB">
        <authorList>
            <consortium name="WormBaseParasite"/>
        </authorList>
    </citation>
    <scope>IDENTIFICATION</scope>
</reference>
<keyword evidence="2" id="KW-0732">Signal</keyword>
<evidence type="ECO:0000256" key="1">
    <source>
        <dbReference type="SAM" id="Phobius"/>
    </source>
</evidence>
<dbReference type="InterPro" id="IPR045860">
    <property type="entry name" value="Snake_toxin-like_sf"/>
</dbReference>
<accession>A0A914ZPB0</accession>
<name>A0A914ZPB0_PARUN</name>
<proteinExistence type="predicted"/>
<dbReference type="WBParaSite" id="PgB11_g070_t11">
    <property type="protein sequence ID" value="PgB11_g070_t11"/>
    <property type="gene ID" value="PgB11_g070"/>
</dbReference>
<evidence type="ECO:0000313" key="4">
    <source>
        <dbReference type="WBParaSite" id="PgB11_g070_t11"/>
    </source>
</evidence>
<evidence type="ECO:0000313" key="3">
    <source>
        <dbReference type="Proteomes" id="UP000887569"/>
    </source>
</evidence>
<keyword evidence="3" id="KW-1185">Reference proteome</keyword>
<dbReference type="WBParaSite" id="PgB11_g070_t13">
    <property type="protein sequence ID" value="PgB11_g070_t13"/>
    <property type="gene ID" value="PgB11_g070"/>
</dbReference>
<feature type="signal peptide" evidence="2">
    <location>
        <begin position="1"/>
        <end position="18"/>
    </location>
</feature>
<feature type="transmembrane region" description="Helical" evidence="1">
    <location>
        <begin position="128"/>
        <end position="151"/>
    </location>
</feature>
<dbReference type="Proteomes" id="UP000887569">
    <property type="component" value="Unplaced"/>
</dbReference>
<dbReference type="AlphaFoldDB" id="A0A914ZPB0"/>
<organism evidence="3 5">
    <name type="scientific">Parascaris univalens</name>
    <name type="common">Nematode worm</name>
    <dbReference type="NCBI Taxonomy" id="6257"/>
    <lineage>
        <taxon>Eukaryota</taxon>
        <taxon>Metazoa</taxon>
        <taxon>Ecdysozoa</taxon>
        <taxon>Nematoda</taxon>
        <taxon>Chromadorea</taxon>
        <taxon>Rhabditida</taxon>
        <taxon>Spirurina</taxon>
        <taxon>Ascaridomorpha</taxon>
        <taxon>Ascaridoidea</taxon>
        <taxon>Ascarididae</taxon>
        <taxon>Parascaris</taxon>
    </lineage>
</organism>
<evidence type="ECO:0000256" key="2">
    <source>
        <dbReference type="SAM" id="SignalP"/>
    </source>
</evidence>